<feature type="chain" id="PRO_5034990400" evidence="2">
    <location>
        <begin position="25"/>
        <end position="202"/>
    </location>
</feature>
<name>A0A8B8BHH2_CRAVI</name>
<evidence type="ECO:0000256" key="1">
    <source>
        <dbReference type="SAM" id="Phobius"/>
    </source>
</evidence>
<dbReference type="Proteomes" id="UP000694844">
    <property type="component" value="Chromosome 8"/>
</dbReference>
<sequence length="202" mass="22454">MFVKVTRSCLTATLLAIIWRRVHGDYNRSPQHNGSGNCGYNHFYNGNDCATCPLGTFGINCSSICSPSTYGESCSQKCNCSNSSCHHVYGCAGMSSALENTTKTTLFTDTTNTTQERKTERGTDKKDIKTITRYMYYIKILVILAGTVLSLTLLFLIAREIFKLFRMSETSGNYHYAMDAPVMNNTSGDITESLYNSRGTQE</sequence>
<protein>
    <submittedName>
        <fullName evidence="4">Multiple epidermal growth factor-like domains protein 10</fullName>
    </submittedName>
</protein>
<gene>
    <name evidence="4" type="primary">LOC111110490</name>
</gene>
<accession>A0A8B8BHH2</accession>
<dbReference type="Gene3D" id="2.170.300.10">
    <property type="entry name" value="Tie2 ligand-binding domain superfamily"/>
    <property type="match status" value="1"/>
</dbReference>
<dbReference type="RefSeq" id="XP_022302713.1">
    <property type="nucleotide sequence ID" value="XM_022447005.1"/>
</dbReference>
<dbReference type="KEGG" id="cvn:111110490"/>
<keyword evidence="1" id="KW-1133">Transmembrane helix</keyword>
<evidence type="ECO:0000313" key="4">
    <source>
        <dbReference type="RefSeq" id="XP_022302713.1"/>
    </source>
</evidence>
<feature type="signal peptide" evidence="2">
    <location>
        <begin position="1"/>
        <end position="24"/>
    </location>
</feature>
<keyword evidence="1" id="KW-0472">Membrane</keyword>
<dbReference type="OrthoDB" id="6211280at2759"/>
<dbReference type="AlphaFoldDB" id="A0A8B8BHH2"/>
<keyword evidence="3" id="KW-1185">Reference proteome</keyword>
<reference evidence="4" key="1">
    <citation type="submission" date="2025-08" db="UniProtKB">
        <authorList>
            <consortium name="RefSeq"/>
        </authorList>
    </citation>
    <scope>IDENTIFICATION</scope>
    <source>
        <tissue evidence="4">Whole sample</tissue>
    </source>
</reference>
<proteinExistence type="predicted"/>
<keyword evidence="1" id="KW-0812">Transmembrane</keyword>
<dbReference type="GeneID" id="111110490"/>
<evidence type="ECO:0000256" key="2">
    <source>
        <dbReference type="SAM" id="SignalP"/>
    </source>
</evidence>
<feature type="transmembrane region" description="Helical" evidence="1">
    <location>
        <begin position="134"/>
        <end position="158"/>
    </location>
</feature>
<evidence type="ECO:0000313" key="3">
    <source>
        <dbReference type="Proteomes" id="UP000694844"/>
    </source>
</evidence>
<organism evidence="3 4">
    <name type="scientific">Crassostrea virginica</name>
    <name type="common">Eastern oyster</name>
    <dbReference type="NCBI Taxonomy" id="6565"/>
    <lineage>
        <taxon>Eukaryota</taxon>
        <taxon>Metazoa</taxon>
        <taxon>Spiralia</taxon>
        <taxon>Lophotrochozoa</taxon>
        <taxon>Mollusca</taxon>
        <taxon>Bivalvia</taxon>
        <taxon>Autobranchia</taxon>
        <taxon>Pteriomorphia</taxon>
        <taxon>Ostreida</taxon>
        <taxon>Ostreoidea</taxon>
        <taxon>Ostreidae</taxon>
        <taxon>Crassostrea</taxon>
    </lineage>
</organism>
<keyword evidence="2" id="KW-0732">Signal</keyword>